<dbReference type="PROSITE" id="PS51257">
    <property type="entry name" value="PROKAR_LIPOPROTEIN"/>
    <property type="match status" value="1"/>
</dbReference>
<name>A0A1G7S4X1_9PSEU</name>
<sequence>MRIRNVVVGTAVVLLLAGCDTGGGTTGTPTNTTQPTTSSSSGGEAAPEVKNPLELSAFEAAPCDTVTPEQIESFGMPGVAGKVNTSSPGASCIWLGASTPAKVAPALTILPEGTNLDSVYQNKDNGTYAVFEPVADVQGYPAVLALANDERSKGNCEITVGATAGKAILFTVQAVTGSPKFADPCAAVTEFADLAITTIKAGAK</sequence>
<feature type="compositionally biased region" description="Low complexity" evidence="1">
    <location>
        <begin position="27"/>
        <end position="43"/>
    </location>
</feature>
<organism evidence="2 3">
    <name type="scientific">Lentzea fradiae</name>
    <dbReference type="NCBI Taxonomy" id="200378"/>
    <lineage>
        <taxon>Bacteria</taxon>
        <taxon>Bacillati</taxon>
        <taxon>Actinomycetota</taxon>
        <taxon>Actinomycetes</taxon>
        <taxon>Pseudonocardiales</taxon>
        <taxon>Pseudonocardiaceae</taxon>
        <taxon>Lentzea</taxon>
    </lineage>
</organism>
<reference evidence="3" key="1">
    <citation type="submission" date="2016-10" db="EMBL/GenBank/DDBJ databases">
        <authorList>
            <person name="Varghese N."/>
            <person name="Submissions S."/>
        </authorList>
    </citation>
    <scope>NUCLEOTIDE SEQUENCE [LARGE SCALE GENOMIC DNA]</scope>
    <source>
        <strain evidence="3">CGMCC 4.3506</strain>
    </source>
</reference>
<dbReference type="Proteomes" id="UP000199623">
    <property type="component" value="Unassembled WGS sequence"/>
</dbReference>
<proteinExistence type="predicted"/>
<accession>A0A1G7S4X1</accession>
<dbReference type="AlphaFoldDB" id="A0A1G7S4X1"/>
<dbReference type="RefSeq" id="WP_176946754.1">
    <property type="nucleotide sequence ID" value="NZ_FNCC01000006.1"/>
</dbReference>
<dbReference type="EMBL" id="FNCC01000006">
    <property type="protein sequence ID" value="SDG18076.1"/>
    <property type="molecule type" value="Genomic_DNA"/>
</dbReference>
<feature type="region of interest" description="Disordered" evidence="1">
    <location>
        <begin position="22"/>
        <end position="48"/>
    </location>
</feature>
<evidence type="ECO:0000313" key="2">
    <source>
        <dbReference type="EMBL" id="SDG18076.1"/>
    </source>
</evidence>
<keyword evidence="3" id="KW-1185">Reference proteome</keyword>
<gene>
    <name evidence="2" type="ORF">SAMN05216553_10648</name>
</gene>
<evidence type="ECO:0000256" key="1">
    <source>
        <dbReference type="SAM" id="MobiDB-lite"/>
    </source>
</evidence>
<dbReference type="InterPro" id="IPR024520">
    <property type="entry name" value="DUF3558"/>
</dbReference>
<dbReference type="STRING" id="200378.SAMN05216553_10648"/>
<protein>
    <recommendedName>
        <fullName evidence="4">DUF3558 domain-containing protein</fullName>
    </recommendedName>
</protein>
<evidence type="ECO:0000313" key="3">
    <source>
        <dbReference type="Proteomes" id="UP000199623"/>
    </source>
</evidence>
<evidence type="ECO:0008006" key="4">
    <source>
        <dbReference type="Google" id="ProtNLM"/>
    </source>
</evidence>
<dbReference type="Pfam" id="PF12079">
    <property type="entry name" value="DUF3558"/>
    <property type="match status" value="1"/>
</dbReference>